<evidence type="ECO:0000256" key="1">
    <source>
        <dbReference type="SAM" id="MobiDB-lite"/>
    </source>
</evidence>
<feature type="compositionally biased region" description="Low complexity" evidence="1">
    <location>
        <begin position="99"/>
        <end position="118"/>
    </location>
</feature>
<name>A0A9J6B767_SOLCO</name>
<feature type="non-terminal residue" evidence="2">
    <location>
        <position position="171"/>
    </location>
</feature>
<feature type="non-terminal residue" evidence="2">
    <location>
        <position position="1"/>
    </location>
</feature>
<evidence type="ECO:0000313" key="2">
    <source>
        <dbReference type="EMBL" id="KAG5632542.1"/>
    </source>
</evidence>
<dbReference type="AlphaFoldDB" id="A0A9J6B767"/>
<feature type="compositionally biased region" description="Polar residues" evidence="1">
    <location>
        <begin position="121"/>
        <end position="146"/>
    </location>
</feature>
<evidence type="ECO:0000313" key="3">
    <source>
        <dbReference type="Proteomes" id="UP000824120"/>
    </source>
</evidence>
<dbReference type="EMBL" id="JACXVP010000001">
    <property type="protein sequence ID" value="KAG5632542.1"/>
    <property type="molecule type" value="Genomic_DNA"/>
</dbReference>
<dbReference type="Proteomes" id="UP000824120">
    <property type="component" value="Chromosome 1"/>
</dbReference>
<organism evidence="2 3">
    <name type="scientific">Solanum commersonii</name>
    <name type="common">Commerson's wild potato</name>
    <name type="synonym">Commerson's nightshade</name>
    <dbReference type="NCBI Taxonomy" id="4109"/>
    <lineage>
        <taxon>Eukaryota</taxon>
        <taxon>Viridiplantae</taxon>
        <taxon>Streptophyta</taxon>
        <taxon>Embryophyta</taxon>
        <taxon>Tracheophyta</taxon>
        <taxon>Spermatophyta</taxon>
        <taxon>Magnoliopsida</taxon>
        <taxon>eudicotyledons</taxon>
        <taxon>Gunneridae</taxon>
        <taxon>Pentapetalae</taxon>
        <taxon>asterids</taxon>
        <taxon>lamiids</taxon>
        <taxon>Solanales</taxon>
        <taxon>Solanaceae</taxon>
        <taxon>Solanoideae</taxon>
        <taxon>Solaneae</taxon>
        <taxon>Solanum</taxon>
    </lineage>
</organism>
<sequence>YCNASWTLSWDDKQLLGRKSCGGGVELFYPFLIKRRPKTLSSFSFYLLSNHRRPPIFALFSFPARWNSEHRREQPAVGDASSPFLFSSSEQQRTTAPVGSNSNQQQQQATGEELQQLASPAKSSLSPITPVNSSTNRAPTILNKGSDQAADFGETLKNVSLLETNLNRSIQ</sequence>
<accession>A0A9J6B767</accession>
<gene>
    <name evidence="2" type="ORF">H5410_004259</name>
</gene>
<comment type="caution">
    <text evidence="2">The sequence shown here is derived from an EMBL/GenBank/DDBJ whole genome shotgun (WGS) entry which is preliminary data.</text>
</comment>
<keyword evidence="3" id="KW-1185">Reference proteome</keyword>
<protein>
    <submittedName>
        <fullName evidence="2">Uncharacterized protein</fullName>
    </submittedName>
</protein>
<feature type="compositionally biased region" description="Polar residues" evidence="1">
    <location>
        <begin position="84"/>
        <end position="98"/>
    </location>
</feature>
<proteinExistence type="predicted"/>
<reference evidence="2 3" key="1">
    <citation type="submission" date="2020-09" db="EMBL/GenBank/DDBJ databases">
        <title>De no assembly of potato wild relative species, Solanum commersonii.</title>
        <authorList>
            <person name="Cho K."/>
        </authorList>
    </citation>
    <scope>NUCLEOTIDE SEQUENCE [LARGE SCALE GENOMIC DNA]</scope>
    <source>
        <strain evidence="2">LZ3.2</strain>
        <tissue evidence="2">Leaf</tissue>
    </source>
</reference>
<feature type="region of interest" description="Disordered" evidence="1">
    <location>
        <begin position="71"/>
        <end position="146"/>
    </location>
</feature>